<dbReference type="CDD" id="cd12152">
    <property type="entry name" value="F1-ATPase_delta"/>
    <property type="match status" value="1"/>
</dbReference>
<evidence type="ECO:0000256" key="3">
    <source>
        <dbReference type="ARBA" id="ARBA00022448"/>
    </source>
</evidence>
<organism evidence="8 9">
    <name type="scientific">Candidatus Staskawiczbacteria bacterium RIFCSPLOWO2_01_FULL_38_12b</name>
    <dbReference type="NCBI Taxonomy" id="1802214"/>
    <lineage>
        <taxon>Bacteria</taxon>
        <taxon>Candidatus Staskawicziibacteriota</taxon>
    </lineage>
</organism>
<dbReference type="InterPro" id="IPR036771">
    <property type="entry name" value="ATPsynth_dsu/esu_N"/>
</dbReference>
<sequence>MKLSIYSLKKILFAGEASLLNCKTVMGEITVLDNHETYIGVLTAGVMKIVETPFGKTQGKEHFFEISSGFLEVRDGNEVRCMVE</sequence>
<protein>
    <recommendedName>
        <fullName evidence="7">ATP synthase F1 complex delta/epsilon subunit N-terminal domain-containing protein</fullName>
    </recommendedName>
</protein>
<dbReference type="Gene3D" id="2.60.15.10">
    <property type="entry name" value="F0F1 ATP synthase delta/epsilon subunit, N-terminal"/>
    <property type="match status" value="1"/>
</dbReference>
<dbReference type="InterPro" id="IPR020546">
    <property type="entry name" value="ATP_synth_F1_dsu/esu_N"/>
</dbReference>
<keyword evidence="6" id="KW-0066">ATP synthesis</keyword>
<proteinExistence type="inferred from homology"/>
<dbReference type="AlphaFoldDB" id="A0A1G2IF59"/>
<keyword evidence="4" id="KW-0406">Ion transport</keyword>
<evidence type="ECO:0000313" key="8">
    <source>
        <dbReference type="EMBL" id="OGZ72798.1"/>
    </source>
</evidence>
<evidence type="ECO:0000259" key="7">
    <source>
        <dbReference type="Pfam" id="PF02823"/>
    </source>
</evidence>
<dbReference type="Proteomes" id="UP000176774">
    <property type="component" value="Unassembled WGS sequence"/>
</dbReference>
<dbReference type="SUPFAM" id="SSF51344">
    <property type="entry name" value="Epsilon subunit of F1F0-ATP synthase N-terminal domain"/>
    <property type="match status" value="1"/>
</dbReference>
<dbReference type="STRING" id="1802214.A2908_00250"/>
<keyword evidence="5" id="KW-0472">Membrane</keyword>
<evidence type="ECO:0000256" key="1">
    <source>
        <dbReference type="ARBA" id="ARBA00004184"/>
    </source>
</evidence>
<evidence type="ECO:0000256" key="5">
    <source>
        <dbReference type="ARBA" id="ARBA00023136"/>
    </source>
</evidence>
<accession>A0A1G2IF59</accession>
<evidence type="ECO:0000256" key="6">
    <source>
        <dbReference type="ARBA" id="ARBA00023196"/>
    </source>
</evidence>
<evidence type="ECO:0000313" key="9">
    <source>
        <dbReference type="Proteomes" id="UP000176774"/>
    </source>
</evidence>
<feature type="domain" description="ATP synthase F1 complex delta/epsilon subunit N-terminal" evidence="7">
    <location>
        <begin position="1"/>
        <end position="80"/>
    </location>
</feature>
<evidence type="ECO:0000256" key="2">
    <source>
        <dbReference type="ARBA" id="ARBA00005712"/>
    </source>
</evidence>
<keyword evidence="6" id="KW-0139">CF(1)</keyword>
<dbReference type="GO" id="GO:0045259">
    <property type="term" value="C:proton-transporting ATP synthase complex"/>
    <property type="evidence" value="ECO:0007669"/>
    <property type="project" value="UniProtKB-KW"/>
</dbReference>
<dbReference type="GO" id="GO:0012505">
    <property type="term" value="C:endomembrane system"/>
    <property type="evidence" value="ECO:0007669"/>
    <property type="project" value="UniProtKB-SubCell"/>
</dbReference>
<comment type="similarity">
    <text evidence="2">Belongs to the ATPase epsilon chain family.</text>
</comment>
<dbReference type="Pfam" id="PF02823">
    <property type="entry name" value="ATP-synt_DE_N"/>
    <property type="match status" value="1"/>
</dbReference>
<comment type="subcellular location">
    <subcellularLocation>
        <location evidence="1">Endomembrane system</location>
        <topology evidence="1">Peripheral membrane protein</topology>
    </subcellularLocation>
</comment>
<keyword evidence="3" id="KW-0813">Transport</keyword>
<dbReference type="EMBL" id="MHPA01000021">
    <property type="protein sequence ID" value="OGZ72798.1"/>
    <property type="molecule type" value="Genomic_DNA"/>
</dbReference>
<comment type="caution">
    <text evidence="8">The sequence shown here is derived from an EMBL/GenBank/DDBJ whole genome shotgun (WGS) entry which is preliminary data.</text>
</comment>
<gene>
    <name evidence="8" type="ORF">A2908_00250</name>
</gene>
<dbReference type="GO" id="GO:0046933">
    <property type="term" value="F:proton-transporting ATP synthase activity, rotational mechanism"/>
    <property type="evidence" value="ECO:0007669"/>
    <property type="project" value="InterPro"/>
</dbReference>
<dbReference type="InterPro" id="IPR001469">
    <property type="entry name" value="ATP_synth_F1_dsu/esu"/>
</dbReference>
<name>A0A1G2IF59_9BACT</name>
<reference evidence="8 9" key="1">
    <citation type="journal article" date="2016" name="Nat. Commun.">
        <title>Thousands of microbial genomes shed light on interconnected biogeochemical processes in an aquifer system.</title>
        <authorList>
            <person name="Anantharaman K."/>
            <person name="Brown C.T."/>
            <person name="Hug L.A."/>
            <person name="Sharon I."/>
            <person name="Castelle C.J."/>
            <person name="Probst A.J."/>
            <person name="Thomas B.C."/>
            <person name="Singh A."/>
            <person name="Wilkins M.J."/>
            <person name="Karaoz U."/>
            <person name="Brodie E.L."/>
            <person name="Williams K.H."/>
            <person name="Hubbard S.S."/>
            <person name="Banfield J.F."/>
        </authorList>
    </citation>
    <scope>NUCLEOTIDE SEQUENCE [LARGE SCALE GENOMIC DNA]</scope>
</reference>
<evidence type="ECO:0000256" key="4">
    <source>
        <dbReference type="ARBA" id="ARBA00023065"/>
    </source>
</evidence>